<sequence length="1121" mass="131726">MSDQTTNDLKKRIDMLALTLSLKNNDQSFGSNGDYTLLFSTYIQMLKHDQDDFFLEIENRKKVIQSLERTKSFYQFEKKEQLQELFEKMGNNDSTDFMIFPSKCYMDGGREAHTIGLTVYKKNDEFIVVGTDKVKFFHEENVFYYKVPKTKIDQLSKLFFIERSQEYRKAASVLEDLETLSTKGVKKISSMSFKDQTVANCTVTEIEATLRTTLFNCRTDIFSLDDTQIVTPKWHPRRPDSTLEMRRRFATALKGPNPEWNQQVDHIFDYYLCRKTLFGKYPLPGIDRKATWWYQRIKFLFKYDPYIVEIRKGSSQLPHVEEEEVQKTLNKKIEPLGILHGHKLTELEFSLLRETHLSNKRTIDIINARLPFIQIPTAKEIAQRTIVAWETKNLEIEAEIKRRKEIGKETPESVVSTRDLMLLDQLPPIHPEDFELKKVVIFGEDQEKAQLVGNLDNLIERKQLFPYDPKYYTEEMYKMLTASMFKESDVKTPAFHKIINNATQEYSFWKEISQVVTSESGLRLIDLYPPQMRGIWRQYEQIKRFANQPVIEYMEDRGKVPLMNRAESIFIAVSKIYEDFEIWVPLDSRIKQIDQTINGERNDVFDISLRELYHQRNRIKAEVVFFENGQRVAPPWELKPERWKSCQKDHIDRLNEISHIEKTVLVYGTPEAREMLSNNHFLIKNIQGRSIVEMDVDRYSKLVVDTFFERAKEQRDKGEFKNFLENWHRLVANENDFPLLGKYYHISQAHEKLQLKTIFDPNNFEEYQKYTKAEIQEKFANKGRKIGLEMVAATSDMLIYFPLDSVNMFDVVHKKENSTGSDLRYLYRNWDRFKEKVVFIKEEKLVKAPWEEKHEIWKNYVPKSINKNTPSYVESSDTVAPQKATLEVLQPLSEESKKYDGTFTTIDKIKLQKANVLLNDSLEDFNRAVTQSTTVVKEDQVVVTSMNSIEKTSKIDSPKSHLTEEGIIQNKKEHVHQTMTEIKTFENISTTIETITPKATPELNRSQPKKTIEVLMAHATNQSTERSQVHQLRMTEPTDHRTKMSNHANKKTNYFSEIASLINRPVKKRANMPTKNVANEKKDKGKFRMDTLLTCFQPTKYKKKHATQQATKYPHKTMAER</sequence>
<gene>
    <name evidence="2" type="ORF">DOK79_001394</name>
</gene>
<evidence type="ECO:0000256" key="1">
    <source>
        <dbReference type="SAM" id="MobiDB-lite"/>
    </source>
</evidence>
<reference evidence="2 3" key="1">
    <citation type="submission" date="2021-03" db="EMBL/GenBank/DDBJ databases">
        <authorList>
            <person name="Gilmore M.S."/>
            <person name="Schwartzman J."/>
            <person name="Van Tyne D."/>
            <person name="Martin M."/>
            <person name="Earl A.M."/>
            <person name="Manson A.L."/>
            <person name="Straub T."/>
            <person name="Salamzade R."/>
            <person name="Saavedra J."/>
            <person name="Lebreton F."/>
            <person name="Prichula J."/>
            <person name="Schaufler K."/>
            <person name="Gaca A."/>
            <person name="Sgardioli B."/>
            <person name="Wagenaar J."/>
            <person name="Strong T."/>
        </authorList>
    </citation>
    <scope>NUCLEOTIDE SEQUENCE [LARGE SCALE GENOMIC DNA]</scope>
    <source>
        <strain evidence="2 3">DIV1094</strain>
    </source>
</reference>
<organism evidence="2 3">
    <name type="scientific">Candidatus Enterococcus mangumiae</name>
    <dbReference type="NCBI Taxonomy" id="2230878"/>
    <lineage>
        <taxon>Bacteria</taxon>
        <taxon>Bacillati</taxon>
        <taxon>Bacillota</taxon>
        <taxon>Bacilli</taxon>
        <taxon>Lactobacillales</taxon>
        <taxon>Enterococcaceae</taxon>
        <taxon>Enterococcus</taxon>
    </lineage>
</organism>
<name>A0ABZ2SXF7_9ENTE</name>
<feature type="region of interest" description="Disordered" evidence="1">
    <location>
        <begin position="1022"/>
        <end position="1045"/>
    </location>
</feature>
<feature type="region of interest" description="Disordered" evidence="1">
    <location>
        <begin position="1102"/>
        <end position="1121"/>
    </location>
</feature>
<dbReference type="RefSeq" id="WP_206854428.1">
    <property type="nucleotide sequence ID" value="NZ_CP147250.1"/>
</dbReference>
<accession>A0ABZ2SXF7</accession>
<evidence type="ECO:0000313" key="2">
    <source>
        <dbReference type="EMBL" id="WYJ79841.1"/>
    </source>
</evidence>
<dbReference type="EMBL" id="CP147250">
    <property type="protein sequence ID" value="WYJ79841.1"/>
    <property type="molecule type" value="Genomic_DNA"/>
</dbReference>
<keyword evidence="3" id="KW-1185">Reference proteome</keyword>
<reference evidence="2 3" key="2">
    <citation type="submission" date="2024-03" db="EMBL/GenBank/DDBJ databases">
        <title>The Genome Sequence of Enterococcus sp. DIV1094.</title>
        <authorList>
            <consortium name="The Broad Institute Genomics Platform"/>
            <consortium name="The Broad Institute Microbial Omics Core"/>
            <consortium name="The Broad Institute Genomic Center for Infectious Diseases"/>
            <person name="Earl A."/>
            <person name="Manson A."/>
            <person name="Gilmore M."/>
            <person name="Schwartman J."/>
            <person name="Shea T."/>
            <person name="Abouelleil A."/>
            <person name="Cao P."/>
            <person name="Chapman S."/>
            <person name="Cusick C."/>
            <person name="Young S."/>
            <person name="Neafsey D."/>
            <person name="Nusbaum C."/>
            <person name="Birren B."/>
        </authorList>
    </citation>
    <scope>NUCLEOTIDE SEQUENCE [LARGE SCALE GENOMIC DNA]</scope>
    <source>
        <strain evidence="2 3">DIV1094</strain>
    </source>
</reference>
<proteinExistence type="predicted"/>
<evidence type="ECO:0000313" key="3">
    <source>
        <dbReference type="Proteomes" id="UP000664360"/>
    </source>
</evidence>
<dbReference type="Proteomes" id="UP000664360">
    <property type="component" value="Chromosome"/>
</dbReference>
<protein>
    <submittedName>
        <fullName evidence="2">Uncharacterized protein</fullName>
    </submittedName>
</protein>